<dbReference type="PANTHER" id="PTHR14614:SF39">
    <property type="entry name" value="HISTIDINE PROTEIN METHYLTRANSFERASE 1 HOMOLOG"/>
    <property type="match status" value="1"/>
</dbReference>
<feature type="region of interest" description="Disordered" evidence="10">
    <location>
        <begin position="1"/>
        <end position="25"/>
    </location>
</feature>
<evidence type="ECO:0000256" key="3">
    <source>
        <dbReference type="ARBA" id="ARBA00012533"/>
    </source>
</evidence>
<dbReference type="AlphaFoldDB" id="A0A9W7DBL0"/>
<evidence type="ECO:0000256" key="4">
    <source>
        <dbReference type="ARBA" id="ARBA00022490"/>
    </source>
</evidence>
<evidence type="ECO:0000256" key="2">
    <source>
        <dbReference type="ARBA" id="ARBA00004496"/>
    </source>
</evidence>
<organism evidence="11 12">
    <name type="scientific">Ambrosiozyma monospora</name>
    <name type="common">Yeast</name>
    <name type="synonym">Endomycopsis monosporus</name>
    <dbReference type="NCBI Taxonomy" id="43982"/>
    <lineage>
        <taxon>Eukaryota</taxon>
        <taxon>Fungi</taxon>
        <taxon>Dikarya</taxon>
        <taxon>Ascomycota</taxon>
        <taxon>Saccharomycotina</taxon>
        <taxon>Pichiomycetes</taxon>
        <taxon>Pichiales</taxon>
        <taxon>Pichiaceae</taxon>
        <taxon>Ambrosiozyma</taxon>
    </lineage>
</organism>
<keyword evidence="8" id="KW-0539">Nucleus</keyword>
<keyword evidence="6" id="KW-0808">Transferase</keyword>
<dbReference type="Proteomes" id="UP001165063">
    <property type="component" value="Unassembled WGS sequence"/>
</dbReference>
<comment type="similarity">
    <text evidence="9">Belongs to the methyltransferase superfamily. METTL18 family.</text>
</comment>
<evidence type="ECO:0000256" key="1">
    <source>
        <dbReference type="ARBA" id="ARBA00004123"/>
    </source>
</evidence>
<dbReference type="OrthoDB" id="1723750at2759"/>
<dbReference type="GO" id="GO:0005737">
    <property type="term" value="C:cytoplasm"/>
    <property type="evidence" value="ECO:0007669"/>
    <property type="project" value="UniProtKB-SubCell"/>
</dbReference>
<name>A0A9W7DBL0_AMBMO</name>
<evidence type="ECO:0000313" key="12">
    <source>
        <dbReference type="Proteomes" id="UP001165063"/>
    </source>
</evidence>
<sequence length="414" mass="46590">MGFSFGFTEEDLNSEEAGITSQNNKQNAIETSINPIDSAKVVTPPQLHSSKQLSQKLINTRISFESVSLANGSTLYRRELFDVKHQLMAEDEQTIGNTKTQQQSQPQQKGQEFDILIGDTDEDLRQGVYEGGLKSWECSFDLIDKLDRGTIQSLSNQQQSFDLIELGCGTALPSLYIFNQLIESLSKQSSNENESKRRINIVLTDYNYEVLRLVTLPNVLINWCLHAITPQQLVQLQGRYTTTTTEREETITAKQRKDYSNVRPGEIDITLELIDAFNTWLDQNGIMLSFVSGSWCRDFMNLVQPLLTTTSESLRLVLTSETIYSLDISPVISEILLELVRPETDASGVYVDAVALLAAKDIYFGVGGSISEFLSYLNKRNDQVTQIGDSGYNWEVEKVKNSHLKRSIVTLKKA</sequence>
<dbReference type="GO" id="GO:0018064">
    <property type="term" value="F:protein-L-histidine N-tele-methyltransferase activity"/>
    <property type="evidence" value="ECO:0007669"/>
    <property type="project" value="UniProtKB-EC"/>
</dbReference>
<evidence type="ECO:0000313" key="11">
    <source>
        <dbReference type="EMBL" id="GMG19191.1"/>
    </source>
</evidence>
<gene>
    <name evidence="11" type="ORF">Amon01_000027600</name>
</gene>
<proteinExistence type="inferred from homology"/>
<evidence type="ECO:0000256" key="6">
    <source>
        <dbReference type="ARBA" id="ARBA00022679"/>
    </source>
</evidence>
<keyword evidence="7" id="KW-0949">S-adenosyl-L-methionine</keyword>
<reference evidence="11" key="1">
    <citation type="submission" date="2023-04" db="EMBL/GenBank/DDBJ databases">
        <title>Ambrosiozyma monospora NBRC 1965.</title>
        <authorList>
            <person name="Ichikawa N."/>
            <person name="Sato H."/>
            <person name="Tonouchi N."/>
        </authorList>
    </citation>
    <scope>NUCLEOTIDE SEQUENCE</scope>
    <source>
        <strain evidence="11">NBRC 1965</strain>
    </source>
</reference>
<dbReference type="InterPro" id="IPR019410">
    <property type="entry name" value="Methyltransf_16"/>
</dbReference>
<evidence type="ECO:0000256" key="5">
    <source>
        <dbReference type="ARBA" id="ARBA00022603"/>
    </source>
</evidence>
<keyword evidence="5" id="KW-0489">Methyltransferase</keyword>
<dbReference type="PANTHER" id="PTHR14614">
    <property type="entry name" value="HEPATOCELLULAR CARCINOMA-ASSOCIATED ANTIGEN"/>
    <property type="match status" value="1"/>
</dbReference>
<evidence type="ECO:0000256" key="7">
    <source>
        <dbReference type="ARBA" id="ARBA00022691"/>
    </source>
</evidence>
<evidence type="ECO:0000256" key="8">
    <source>
        <dbReference type="ARBA" id="ARBA00023242"/>
    </source>
</evidence>
<dbReference type="GO" id="GO:0005634">
    <property type="term" value="C:nucleus"/>
    <property type="evidence" value="ECO:0007669"/>
    <property type="project" value="UniProtKB-SubCell"/>
</dbReference>
<dbReference type="InterPro" id="IPR029063">
    <property type="entry name" value="SAM-dependent_MTases_sf"/>
</dbReference>
<evidence type="ECO:0000256" key="9">
    <source>
        <dbReference type="ARBA" id="ARBA00038126"/>
    </source>
</evidence>
<comment type="caution">
    <text evidence="11">The sequence shown here is derived from an EMBL/GenBank/DDBJ whole genome shotgun (WGS) entry which is preliminary data.</text>
</comment>
<dbReference type="Gene3D" id="3.40.50.150">
    <property type="entry name" value="Vaccinia Virus protein VP39"/>
    <property type="match status" value="1"/>
</dbReference>
<comment type="subcellular location">
    <subcellularLocation>
        <location evidence="2">Cytoplasm</location>
    </subcellularLocation>
    <subcellularLocation>
        <location evidence="1">Nucleus</location>
    </subcellularLocation>
</comment>
<evidence type="ECO:0000256" key="10">
    <source>
        <dbReference type="SAM" id="MobiDB-lite"/>
    </source>
</evidence>
<protein>
    <recommendedName>
        <fullName evidence="3">protein-histidine N-methyltransferase</fullName>
        <ecNumber evidence="3">2.1.1.85</ecNumber>
    </recommendedName>
</protein>
<keyword evidence="4" id="KW-0963">Cytoplasm</keyword>
<accession>A0A9W7DBL0</accession>
<dbReference type="EC" id="2.1.1.85" evidence="3"/>
<dbReference type="EMBL" id="BSXU01000082">
    <property type="protein sequence ID" value="GMG19191.1"/>
    <property type="molecule type" value="Genomic_DNA"/>
</dbReference>
<keyword evidence="12" id="KW-1185">Reference proteome</keyword>
<dbReference type="GO" id="GO:0032259">
    <property type="term" value="P:methylation"/>
    <property type="evidence" value="ECO:0007669"/>
    <property type="project" value="UniProtKB-KW"/>
</dbReference>